<reference evidence="2 3" key="1">
    <citation type="submission" date="2023-02" db="EMBL/GenBank/DDBJ databases">
        <title>Novel Oscillospiraceae bacterial genomes.</title>
        <authorList>
            <person name="Srinivasan S."/>
            <person name="Austin M.N."/>
            <person name="Fiedler T.L."/>
            <person name="Strenk S.M."/>
            <person name="Agnew K.J."/>
            <person name="Nagana Gowda G.A."/>
            <person name="Raftery D."/>
            <person name="Beamer M.A."/>
            <person name="Achilles S.L."/>
            <person name="Wiesenfeld H.C."/>
            <person name="Fredricks D.N."/>
            <person name="Hillier S.L."/>
        </authorList>
    </citation>
    <scope>NUCLEOTIDE SEQUENCE [LARGE SCALE GENOMIC DNA]</scope>
    <source>
        <strain evidence="2 3">CHIC02 1186E3-8</strain>
    </source>
</reference>
<dbReference type="Proteomes" id="UP001220478">
    <property type="component" value="Chromosome"/>
</dbReference>
<dbReference type="RefSeq" id="WP_315571105.1">
    <property type="nucleotide sequence ID" value="NZ_CP118868.1"/>
</dbReference>
<sequence>MKRHSTKSLSFLLSVLLIFSAFMLLTADMKAEGEEEETQEEELQDIALDAEHFPDAQFLKCLQSDPQVDKDTDGVLSADERQNVKQLYLANKGIGSIQGIEYFPLLNILEVNENKLKKIDLSRNPEVILLNAADNQLSELILPQKCSLYDLKVYSNQLTELDLSSAVDLKNINVRDNKLTVLDFTNNKKLESIILKKNRLTSFNFDGLGVAISDAPEVPSGQLYAIEVGDDLLFDLSKLPGKFELERASAWEDAAVKSGNILKLADKRPTTVSYKYRYYGDEMTNFHLKINYYELVDFLAAGGEGSMPSVKLPENTEYQLPACAFKAPADKKFHAWSINGREYKPEDKITVKRNTKVAAVWQDLNPSPKKTEVSLPAPTPETSLPQAVSTEEVRPGRVAKTGESASGQISALLLPLLTAVFIIKKREIENNK</sequence>
<feature type="region of interest" description="Disordered" evidence="1">
    <location>
        <begin position="368"/>
        <end position="401"/>
    </location>
</feature>
<name>A0ABY8C6W5_9FIRM</name>
<dbReference type="Gene3D" id="3.80.10.10">
    <property type="entry name" value="Ribonuclease Inhibitor"/>
    <property type="match status" value="1"/>
</dbReference>
<dbReference type="InterPro" id="IPR032675">
    <property type="entry name" value="LRR_dom_sf"/>
</dbReference>
<dbReference type="SUPFAM" id="SSF52058">
    <property type="entry name" value="L domain-like"/>
    <property type="match status" value="1"/>
</dbReference>
<keyword evidence="3" id="KW-1185">Reference proteome</keyword>
<evidence type="ECO:0000313" key="3">
    <source>
        <dbReference type="Proteomes" id="UP001220478"/>
    </source>
</evidence>
<proteinExistence type="predicted"/>
<protein>
    <submittedName>
        <fullName evidence="2">Uncharacterized protein</fullName>
    </submittedName>
</protein>
<evidence type="ECO:0000256" key="1">
    <source>
        <dbReference type="SAM" id="MobiDB-lite"/>
    </source>
</evidence>
<gene>
    <name evidence="2" type="ORF">PYS61_03790</name>
</gene>
<feature type="compositionally biased region" description="Polar residues" evidence="1">
    <location>
        <begin position="380"/>
        <end position="389"/>
    </location>
</feature>
<organism evidence="2 3">
    <name type="scientific">Amygdalobacter indicium</name>
    <dbReference type="NCBI Taxonomy" id="3029272"/>
    <lineage>
        <taxon>Bacteria</taxon>
        <taxon>Bacillati</taxon>
        <taxon>Bacillota</taxon>
        <taxon>Clostridia</taxon>
        <taxon>Eubacteriales</taxon>
        <taxon>Oscillospiraceae</taxon>
        <taxon>Amygdalobacter</taxon>
    </lineage>
</organism>
<accession>A0ABY8C6W5</accession>
<dbReference type="EMBL" id="CP118868">
    <property type="protein sequence ID" value="WEG35073.1"/>
    <property type="molecule type" value="Genomic_DNA"/>
</dbReference>
<evidence type="ECO:0000313" key="2">
    <source>
        <dbReference type="EMBL" id="WEG35073.1"/>
    </source>
</evidence>